<evidence type="ECO:0000256" key="1">
    <source>
        <dbReference type="SAM" id="Phobius"/>
    </source>
</evidence>
<feature type="domain" description="LysM" evidence="2">
    <location>
        <begin position="216"/>
        <end position="259"/>
    </location>
</feature>
<dbReference type="Gene3D" id="2.70.70.10">
    <property type="entry name" value="Glucose Permease (Domain IIA)"/>
    <property type="match status" value="1"/>
</dbReference>
<dbReference type="SUPFAM" id="SSF51261">
    <property type="entry name" value="Duplicated hybrid motif"/>
    <property type="match status" value="1"/>
</dbReference>
<name>A0ABU9UD34_9SPIR</name>
<evidence type="ECO:0000313" key="3">
    <source>
        <dbReference type="EMBL" id="MEM5948582.1"/>
    </source>
</evidence>
<dbReference type="GO" id="GO:0016787">
    <property type="term" value="F:hydrolase activity"/>
    <property type="evidence" value="ECO:0007669"/>
    <property type="project" value="UniProtKB-KW"/>
</dbReference>
<proteinExistence type="predicted"/>
<keyword evidence="3" id="KW-0378">Hydrolase</keyword>
<evidence type="ECO:0000259" key="2">
    <source>
        <dbReference type="PROSITE" id="PS51782"/>
    </source>
</evidence>
<evidence type="ECO:0000313" key="4">
    <source>
        <dbReference type="Proteomes" id="UP001466331"/>
    </source>
</evidence>
<dbReference type="InterPro" id="IPR018392">
    <property type="entry name" value="LysM"/>
</dbReference>
<dbReference type="InterPro" id="IPR011055">
    <property type="entry name" value="Dup_hybrid_motif"/>
</dbReference>
<dbReference type="CDD" id="cd00118">
    <property type="entry name" value="LysM"/>
    <property type="match status" value="2"/>
</dbReference>
<comment type="caution">
    <text evidence="3">The sequence shown here is derived from an EMBL/GenBank/DDBJ whole genome shotgun (WGS) entry which is preliminary data.</text>
</comment>
<dbReference type="SUPFAM" id="SSF54106">
    <property type="entry name" value="LysM domain"/>
    <property type="match status" value="1"/>
</dbReference>
<keyword evidence="1" id="KW-0812">Transmembrane</keyword>
<accession>A0ABU9UD34</accession>
<dbReference type="Proteomes" id="UP001466331">
    <property type="component" value="Unassembled WGS sequence"/>
</dbReference>
<gene>
    <name evidence="3" type="ORF">WKV44_08490</name>
</gene>
<dbReference type="Pfam" id="PF01551">
    <property type="entry name" value="Peptidase_M23"/>
    <property type="match status" value="1"/>
</dbReference>
<dbReference type="PANTHER" id="PTHR21666:SF270">
    <property type="entry name" value="MUREIN HYDROLASE ACTIVATOR ENVC"/>
    <property type="match status" value="1"/>
</dbReference>
<reference evidence="3 4" key="1">
    <citation type="submission" date="2024-03" db="EMBL/GenBank/DDBJ databases">
        <title>Ignisphaera cupida sp. nov., a hyperthermophilic hydrolytic archaeon from a hot spring of Kamchatka, and proposal of Ignisphaeraceae fam. nov.</title>
        <authorList>
            <person name="Podosokorskaya O.A."/>
            <person name="Elcheninov A.G."/>
            <person name="Maltseva A.I."/>
            <person name="Zayulina K.S."/>
            <person name="Novikov A."/>
            <person name="Merkel A.Y."/>
        </authorList>
    </citation>
    <scope>NUCLEOTIDE SEQUENCE [LARGE SCALE GENOMIC DNA]</scope>
    <source>
        <strain evidence="3 4">38H-sp</strain>
    </source>
</reference>
<feature type="transmembrane region" description="Helical" evidence="1">
    <location>
        <begin position="91"/>
        <end position="112"/>
    </location>
</feature>
<dbReference type="SMART" id="SM00257">
    <property type="entry name" value="LysM"/>
    <property type="match status" value="2"/>
</dbReference>
<dbReference type="Gene3D" id="3.10.350.10">
    <property type="entry name" value="LysM domain"/>
    <property type="match status" value="2"/>
</dbReference>
<dbReference type="CDD" id="cd12797">
    <property type="entry name" value="M23_peptidase"/>
    <property type="match status" value="1"/>
</dbReference>
<sequence length="403" mass="45206">MFHRIIIRNQKFYVDIISMIMLKESIASDTEKKGLLYTATFMLENKYIKVPGKKAIKRNTSKKNTYSYNNNLVGTGIKENNKTQVMISPKFVRVLYIIVLVLFFVLIVLFAINNALASEMLIKEEESDRFLSEIVSNYVSYGSFFEKPEPAYVEVDPSQFSSLNVQEYTIKQGDTLYDIAKKFNLRLDTIISFNTMSDVRRIPVNTTIHIPDRNGVLYTVNKGDSLESIAKKYGISMISILDANDLSTDKLKVGQKLFLPDAKMSSFELKKALGELFIYPIKGRLTSSFGMRTNPFTGKGPLSFHNGIDIANPIGTPVKAALAGKIVRAGTHSIYGKYVIISHYGGFQTLYGHMSRILVKSGQYVSQGQKIGEVGNTGYSSGPHLHFSVFKNGKAVDPLKYLR</sequence>
<dbReference type="Pfam" id="PF01476">
    <property type="entry name" value="LysM"/>
    <property type="match status" value="2"/>
</dbReference>
<keyword evidence="4" id="KW-1185">Reference proteome</keyword>
<keyword evidence="1" id="KW-0472">Membrane</keyword>
<dbReference type="PANTHER" id="PTHR21666">
    <property type="entry name" value="PEPTIDASE-RELATED"/>
    <property type="match status" value="1"/>
</dbReference>
<dbReference type="PROSITE" id="PS51782">
    <property type="entry name" value="LYSM"/>
    <property type="match status" value="2"/>
</dbReference>
<feature type="domain" description="LysM" evidence="2">
    <location>
        <begin position="166"/>
        <end position="210"/>
    </location>
</feature>
<dbReference type="RefSeq" id="WP_420070033.1">
    <property type="nucleotide sequence ID" value="NZ_JBCHKQ010000004.1"/>
</dbReference>
<dbReference type="InterPro" id="IPR036779">
    <property type="entry name" value="LysM_dom_sf"/>
</dbReference>
<dbReference type="EC" id="3.4.24.-" evidence="3"/>
<dbReference type="InterPro" id="IPR016047">
    <property type="entry name" value="M23ase_b-sheet_dom"/>
</dbReference>
<organism evidence="3 4">
    <name type="scientific">Rarispira pelagica</name>
    <dbReference type="NCBI Taxonomy" id="3141764"/>
    <lineage>
        <taxon>Bacteria</taxon>
        <taxon>Pseudomonadati</taxon>
        <taxon>Spirochaetota</taxon>
        <taxon>Spirochaetia</taxon>
        <taxon>Winmispirales</taxon>
        <taxon>Winmispiraceae</taxon>
        <taxon>Rarispira</taxon>
    </lineage>
</organism>
<keyword evidence="1" id="KW-1133">Transmembrane helix</keyword>
<dbReference type="EMBL" id="JBCHKQ010000004">
    <property type="protein sequence ID" value="MEM5948582.1"/>
    <property type="molecule type" value="Genomic_DNA"/>
</dbReference>
<protein>
    <submittedName>
        <fullName evidence="3">M23 family metallopeptidase</fullName>
        <ecNumber evidence="3">3.4.24.-</ecNumber>
    </submittedName>
</protein>
<dbReference type="InterPro" id="IPR050570">
    <property type="entry name" value="Cell_wall_metabolism_enzyme"/>
</dbReference>